<dbReference type="InterPro" id="IPR036249">
    <property type="entry name" value="Thioredoxin-like_sf"/>
</dbReference>
<dbReference type="Pfam" id="PF08534">
    <property type="entry name" value="Redoxin"/>
    <property type="match status" value="1"/>
</dbReference>
<evidence type="ECO:0000313" key="8">
    <source>
        <dbReference type="Proteomes" id="UP000000239"/>
    </source>
</evidence>
<feature type="active site" description="Cysteine sulfenic acid (-SOH) intermediate" evidence="5">
    <location>
        <position position="51"/>
    </location>
</feature>
<dbReference type="GO" id="GO:0008379">
    <property type="term" value="F:thioredoxin peroxidase activity"/>
    <property type="evidence" value="ECO:0007669"/>
    <property type="project" value="InterPro"/>
</dbReference>
<evidence type="ECO:0000256" key="4">
    <source>
        <dbReference type="ARBA" id="ARBA00023284"/>
    </source>
</evidence>
<dbReference type="InterPro" id="IPR014025">
    <property type="entry name" value="Glutaredoxin_subgr"/>
</dbReference>
<evidence type="ECO:0000313" key="7">
    <source>
        <dbReference type="EMBL" id="ABE58610.1"/>
    </source>
</evidence>
<proteinExistence type="predicted"/>
<dbReference type="PROSITE" id="PS51352">
    <property type="entry name" value="THIOREDOXIN_2"/>
    <property type="match status" value="1"/>
</dbReference>
<keyword evidence="4" id="KW-0676">Redox-active center</keyword>
<evidence type="ECO:0000256" key="5">
    <source>
        <dbReference type="PIRSR" id="PIRSR637944-1"/>
    </source>
</evidence>
<dbReference type="PRINTS" id="PR00160">
    <property type="entry name" value="GLUTAREDOXIN"/>
</dbReference>
<evidence type="ECO:0000256" key="1">
    <source>
        <dbReference type="ARBA" id="ARBA00022559"/>
    </source>
</evidence>
<dbReference type="InterPro" id="IPR011767">
    <property type="entry name" value="GLR_AS"/>
</dbReference>
<dbReference type="InterPro" id="IPR013766">
    <property type="entry name" value="Thioredoxin_domain"/>
</dbReference>
<dbReference type="AlphaFoldDB" id="Q1QY48"/>
<evidence type="ECO:0000256" key="3">
    <source>
        <dbReference type="ARBA" id="ARBA00023157"/>
    </source>
</evidence>
<sequence length="249" mass="27458">MTLDSREGQSVPDVTFKVRRDGHLIDVTSEALFKGRNVVLFALPGAYTPTCSSNHLPRYNELADRFYTSGIDDIVCLSVNDPFVMEAWGQHQEAENLTLIGDGNGEFTAGMGMLVDKSGQGFGQRSRRYAMLVRNGVIEKLFVEPDLPGDPFEVSDADTMLDYLNPEAGRPSFATLFTKPGCPYCTRAKEQLQRHGIGYEEIGVGQRDVTSRSLRAMTGRASVPQVWIDGEYIGGADDVTRFFAERATA</sequence>
<dbReference type="PANTHER" id="PTHR10430">
    <property type="entry name" value="PEROXIREDOXIN"/>
    <property type="match status" value="1"/>
</dbReference>
<dbReference type="GO" id="GO:0045454">
    <property type="term" value="P:cell redox homeostasis"/>
    <property type="evidence" value="ECO:0007669"/>
    <property type="project" value="TreeGrafter"/>
</dbReference>
<dbReference type="OrthoDB" id="9800621at2"/>
<organism evidence="7 8">
    <name type="scientific">Chromohalobacter israelensis (strain ATCC BAA-138 / DSM 3043 / CIP 106854 / NCIMB 13768 / 1H11)</name>
    <name type="common">Chromohalobacter salexigens</name>
    <dbReference type="NCBI Taxonomy" id="290398"/>
    <lineage>
        <taxon>Bacteria</taxon>
        <taxon>Pseudomonadati</taxon>
        <taxon>Pseudomonadota</taxon>
        <taxon>Gammaproteobacteria</taxon>
        <taxon>Oceanospirillales</taxon>
        <taxon>Halomonadaceae</taxon>
        <taxon>Chromohalobacter</taxon>
    </lineage>
</organism>
<dbReference type="GO" id="GO:0034599">
    <property type="term" value="P:cellular response to oxidative stress"/>
    <property type="evidence" value="ECO:0007669"/>
    <property type="project" value="InterPro"/>
</dbReference>
<dbReference type="Pfam" id="PF00462">
    <property type="entry name" value="Glutaredoxin"/>
    <property type="match status" value="1"/>
</dbReference>
<evidence type="ECO:0000256" key="2">
    <source>
        <dbReference type="ARBA" id="ARBA00023002"/>
    </source>
</evidence>
<dbReference type="CDD" id="cd03013">
    <property type="entry name" value="PRX5_like"/>
    <property type="match status" value="1"/>
</dbReference>
<reference evidence="7 8" key="1">
    <citation type="journal article" date="2011" name="Stand. Genomic Sci.">
        <title>Complete genome sequence of the halophilic and highly halotolerant Chromohalobacter salexigens type strain (1H11(T)).</title>
        <authorList>
            <person name="Copeland A."/>
            <person name="O'Connor K."/>
            <person name="Lucas S."/>
            <person name="Lapidus A."/>
            <person name="Berry K.W."/>
            <person name="Detter J.C."/>
            <person name="Del Rio T.G."/>
            <person name="Hammon N."/>
            <person name="Dalin E."/>
            <person name="Tice H."/>
            <person name="Pitluck S."/>
            <person name="Bruce D."/>
            <person name="Goodwin L."/>
            <person name="Han C."/>
            <person name="Tapia R."/>
            <person name="Saunders E."/>
            <person name="Schmutz J."/>
            <person name="Brettin T."/>
            <person name="Larimer F."/>
            <person name="Land M."/>
            <person name="Hauser L."/>
            <person name="Vargas C."/>
            <person name="Nieto J.J."/>
            <person name="Kyrpides N.C."/>
            <person name="Ivanova N."/>
            <person name="Goker M."/>
            <person name="Klenk H.P."/>
            <person name="Csonka L.N."/>
            <person name="Woyke T."/>
        </authorList>
    </citation>
    <scope>NUCLEOTIDE SEQUENCE [LARGE SCALE GENOMIC DNA]</scope>
    <source>
        <strain evidence="8">ATCC BAA-138 / DSM 3043 / CIP 106854 / NCIMB 13768 / 1H11</strain>
    </source>
</reference>
<dbReference type="PROSITE" id="PS00195">
    <property type="entry name" value="GLUTAREDOXIN_1"/>
    <property type="match status" value="1"/>
</dbReference>
<dbReference type="SUPFAM" id="SSF52833">
    <property type="entry name" value="Thioredoxin-like"/>
    <property type="match status" value="1"/>
</dbReference>
<keyword evidence="3" id="KW-1015">Disulfide bond</keyword>
<accession>Q1QY48</accession>
<dbReference type="CDD" id="cd03029">
    <property type="entry name" value="GRX_hybridPRX5"/>
    <property type="match status" value="1"/>
</dbReference>
<keyword evidence="8" id="KW-1185">Reference proteome</keyword>
<dbReference type="InterPro" id="IPR002109">
    <property type="entry name" value="Glutaredoxin"/>
</dbReference>
<dbReference type="GO" id="GO:0042744">
    <property type="term" value="P:hydrogen peroxide catabolic process"/>
    <property type="evidence" value="ECO:0007669"/>
    <property type="project" value="TreeGrafter"/>
</dbReference>
<evidence type="ECO:0000259" key="6">
    <source>
        <dbReference type="PROSITE" id="PS51352"/>
    </source>
</evidence>
<dbReference type="HOGENOM" id="CLU_072440_2_2_6"/>
<name>Q1QY48_CHRI1</name>
<dbReference type="Gene3D" id="3.40.30.10">
    <property type="entry name" value="Glutaredoxin"/>
    <property type="match status" value="2"/>
</dbReference>
<dbReference type="RefSeq" id="WP_011506556.1">
    <property type="nucleotide sequence ID" value="NC_007963.1"/>
</dbReference>
<protein>
    <submittedName>
        <fullName evidence="7">Glutaredoxin-like region</fullName>
    </submittedName>
</protein>
<dbReference type="eggNOG" id="COG0678">
    <property type="taxonomic scope" value="Bacteria"/>
</dbReference>
<gene>
    <name evidence="7" type="ordered locus">Csal_1255</name>
</gene>
<dbReference type="EMBL" id="CP000285">
    <property type="protein sequence ID" value="ABE58610.1"/>
    <property type="molecule type" value="Genomic_DNA"/>
</dbReference>
<feature type="domain" description="Thioredoxin" evidence="6">
    <location>
        <begin position="5"/>
        <end position="169"/>
    </location>
</feature>
<dbReference type="InterPro" id="IPR013740">
    <property type="entry name" value="Redoxin"/>
</dbReference>
<dbReference type="eggNOG" id="COG0695">
    <property type="taxonomic scope" value="Bacteria"/>
</dbReference>
<dbReference type="PANTHER" id="PTHR10430:SF16">
    <property type="entry name" value="PEROXIREDOXIN-5, MITOCHONDRIAL"/>
    <property type="match status" value="1"/>
</dbReference>
<keyword evidence="1" id="KW-0575">Peroxidase</keyword>
<dbReference type="STRING" id="290398.Csal_1255"/>
<dbReference type="KEGG" id="csa:Csal_1255"/>
<dbReference type="PROSITE" id="PS51354">
    <property type="entry name" value="GLUTAREDOXIN_2"/>
    <property type="match status" value="1"/>
</dbReference>
<dbReference type="GO" id="GO:0005737">
    <property type="term" value="C:cytoplasm"/>
    <property type="evidence" value="ECO:0007669"/>
    <property type="project" value="TreeGrafter"/>
</dbReference>
<dbReference type="InterPro" id="IPR037944">
    <property type="entry name" value="PRX5-like"/>
</dbReference>
<dbReference type="Proteomes" id="UP000000239">
    <property type="component" value="Chromosome"/>
</dbReference>
<dbReference type="GeneID" id="95333997"/>
<keyword evidence="2" id="KW-0560">Oxidoreductase</keyword>
<dbReference type="PeroxiBase" id="4823">
    <property type="entry name" value="CsalPrxGrx"/>
</dbReference>